<accession>A6NXJ1</accession>
<name>A6NXJ1_9FIRM</name>
<reference evidence="2 3" key="1">
    <citation type="submission" date="2007-04" db="EMBL/GenBank/DDBJ databases">
        <authorList>
            <person name="Fulton L."/>
            <person name="Clifton S."/>
            <person name="Fulton B."/>
            <person name="Xu J."/>
            <person name="Minx P."/>
            <person name="Pepin K.H."/>
            <person name="Johnson M."/>
            <person name="Thiruvilangam P."/>
            <person name="Bhonagiri V."/>
            <person name="Nash W.E."/>
            <person name="Mardis E.R."/>
            <person name="Wilson R.K."/>
        </authorList>
    </citation>
    <scope>NUCLEOTIDE SEQUENCE [LARGE SCALE GENOMIC DNA]</scope>
    <source>
        <strain evidence="2 3">ATCC 29799</strain>
    </source>
</reference>
<protein>
    <submittedName>
        <fullName evidence="2">Uncharacterized protein</fullName>
    </submittedName>
</protein>
<dbReference type="Proteomes" id="UP000003639">
    <property type="component" value="Unassembled WGS sequence"/>
</dbReference>
<evidence type="ECO:0000313" key="2">
    <source>
        <dbReference type="EMBL" id="EDM99012.1"/>
    </source>
</evidence>
<feature type="region of interest" description="Disordered" evidence="1">
    <location>
        <begin position="66"/>
        <end position="94"/>
    </location>
</feature>
<keyword evidence="3" id="KW-1185">Reference proteome</keyword>
<evidence type="ECO:0000256" key="1">
    <source>
        <dbReference type="SAM" id="MobiDB-lite"/>
    </source>
</evidence>
<dbReference type="STRING" id="411467.BACCAP_02938"/>
<reference evidence="2 3" key="2">
    <citation type="submission" date="2007-06" db="EMBL/GenBank/DDBJ databases">
        <title>Draft genome sequence of Pseudoflavonifractor capillosus ATCC 29799.</title>
        <authorList>
            <person name="Sudarsanam P."/>
            <person name="Ley R."/>
            <person name="Guruge J."/>
            <person name="Turnbaugh P.J."/>
            <person name="Mahowald M."/>
            <person name="Liep D."/>
            <person name="Gordon J."/>
        </authorList>
    </citation>
    <scope>NUCLEOTIDE SEQUENCE [LARGE SCALE GENOMIC DNA]</scope>
    <source>
        <strain evidence="2 3">ATCC 29799</strain>
    </source>
</reference>
<comment type="caution">
    <text evidence="2">The sequence shown here is derived from an EMBL/GenBank/DDBJ whole genome shotgun (WGS) entry which is preliminary data.</text>
</comment>
<evidence type="ECO:0000313" key="3">
    <source>
        <dbReference type="Proteomes" id="UP000003639"/>
    </source>
</evidence>
<gene>
    <name evidence="2" type="ORF">BACCAP_02938</name>
</gene>
<dbReference type="AlphaFoldDB" id="A6NXJ1"/>
<proteinExistence type="predicted"/>
<organism evidence="2 3">
    <name type="scientific">Pseudoflavonifractor capillosus ATCC 29799</name>
    <dbReference type="NCBI Taxonomy" id="411467"/>
    <lineage>
        <taxon>Bacteria</taxon>
        <taxon>Bacillati</taxon>
        <taxon>Bacillota</taxon>
        <taxon>Clostridia</taxon>
        <taxon>Eubacteriales</taxon>
        <taxon>Oscillospiraceae</taxon>
        <taxon>Pseudoflavonifractor</taxon>
    </lineage>
</organism>
<dbReference type="EMBL" id="AAXG02000028">
    <property type="protein sequence ID" value="EDM99012.1"/>
    <property type="molecule type" value="Genomic_DNA"/>
</dbReference>
<sequence length="94" mass="10297">MLRLPAGLVLVQDKGLFGTAAGPVEPHVGLAGRSPVRFFQPLPLELLLQTAQRRVHDEFLRHDMGHRLRGSKAARAAPPTPSVQMQLEKGSIKE</sequence>